<name>A0A410NUT7_BREDI</name>
<dbReference type="InterPro" id="IPR050708">
    <property type="entry name" value="T6SS_VgrG/RHS"/>
</dbReference>
<evidence type="ECO:0000259" key="3">
    <source>
        <dbReference type="Pfam" id="PF01841"/>
    </source>
</evidence>
<keyword evidence="2" id="KW-0732">Signal</keyword>
<evidence type="ECO:0000313" key="6">
    <source>
        <dbReference type="Proteomes" id="UP000287388"/>
    </source>
</evidence>
<sequence>MFVRVGWKMRITMASRAVLLAAASLLGSGLAPQVAQAQSTLPSMRFERADLVSPSAAQAFYGASTTRSSSFVGVSGFEGRPPEIVEQARALGNDPDRIYEYVRNHIDVEFTYGLQKGALGALIEKSGTPFDINVLFVELVRQAGYSARYRLGTATLTSTQFQQWTGMTDGIAACRMLAFGGIPATVNGSSPADCSVSSSLSSVAIGHIWSEVNIGGTWYVFDPSFKARDFAPSRNLVAGSGFVSGAPATQAATGLQTGTASGHNYIRQVNTTNLDAYLKARGQQLLSDLEANAPAADMREVVGGPQTSPEYAPSGGFRQTTTPYASSAAHTIAGDVPDQYRTSLTVTASVPYGAFNRKLWIDEVYGRRLQFDSNFDADHIAVPSDYFQAAFRLELDDVALNQVSGSVSAPGYGYSATLTINHPYAAKGGAYADQAISANGSANVPAAIVHGWGRTSPNLAAIWGKERAEDKALPRRVAPLSCEPEWLCQLQYDLPAGDMARQRLAASYLAQFSRMLALQGQIGNSAIAHHHTVGTMQWDHNWQTFRAGPNGPFDFGISDQMLVVDVRSAVSVSHRQNDLPRERAVSRAIALAGATLEGSVVEQQQDLPDSASTAARFGWSNAPDEDPCNTGARRFYDYSGTSSTTALDLVTFDGTSGGCAASVAIPPSQRLTTRQGAAGGIHQYVSAGFQVIGAQEAFAGPGGRLGPMDSSTICQSPPDPCTTQYLFDPSAQRGGAFVANRLNAGGDVEEIAHIVIVGNLISKGGGGAPAAQSASTFDPRRAPDALKDRFIDRSSVLSIDLATGMLGYSTPTLLSAGQGEGAPYRLDYAMSYQSGPECSGRFGPCTGPKQAGWINNWRFDFGVAGSGLEAMGQTTPFAATDTIVAFMAMQDTFLQVSLNDLRRDVFAGLIADWWRRRMVGNVATLNRGFQAQQYVRRSDDAWEAPKGSPGVLAQVGARTKVRDMCNGNPSQSPTFPSSTRRWDFQNVVFTLRNAAGDVMTFDPWKLTYSWDGCGSVYGFALSSWTWPQGPSLAFTRNMHESGYINSSLGRSLYTTDLSGSLGGRTAAWSPITKKLTDSAGAAWTFEFTAPVARSATQRPRPFAQIYRVYEPVNPTQPALQYAYDALGRVRQAWDAEALQGARSPHEFFIAERVRGQRKDPAGGLFTVYYDTDGDPVRFIDEIARETTAAYDGRHRATRRTYPEGDFDQFAYDRRDNLVQLTRNPKSGSGLTPLTISAAYDPTWNQTASLTDARGNTTSFTYHASGVGAGLLAKATRPSVGGQSPIYSFTYNSIGLPVSETDPTGRRTTHAYNSLGDRLSTTIGAAAVGAEPALNLTTQFTPDAWGDVAVTTDPRGNAVSTSYDAMRRPTLVRRHGGGSSAALLAAERTTYDALGRVTQKEGGTAFSGVNVTAWLTQETRTYSRTGQVATVTDGVGAVTTNAYDAMDRLLQVTDPVSRVTRNEYDAAGQLLRVMRAYGTPLQQDYARYTYTLNGQRASVRDANNNRSAYVYDGFDRLCRLYFPVTTLGANAANTGGVAESALTCASGGTAPDYEGYGYDANGNRTSLRLRSGETIAYAYDVLDRQTLKDLPGGTAADVHSIYDLAGRRLSSRFVSTSGQGILYAYDAAGRLLSETSTIGTSRALAFQYDAASNRTRITWPDSQYVTYTYDALNRMDLIQQSGTTTLVDYGYDALGRRTTAARAGGRSSTWGYDNASRLTALTHDLPGTADDQTYGYAYTPARQLSQRTASNDAYAWSAPSVTRPYLPDGLNRYASVDGVASTYDGRGNLTSEGSRTFAYDLENRLTATTDASAMSLAYDPLGRLRQTTVGSATTQFLYDGDRLVAEYDGAGTLLRRYVHGSGVDEPVVWYEGAGLIDARHLMADERGSIVAVSGASTTRLAYGPYGEPGAWPGPRFRYTGQIALPEVRVYHYKARAYVPGMGRFLQTDPVGYEDDLNLYGYVANDPVNNTDPTGMQTVFEIQQRHRDLGPGVADAQNRAQAASFVEGVVSLAKWGVGAAQELAVGCLSGGCGGANVTGLAGGIGRAGAAADVAASASPMARGVASEARVLGSMGLSRNTQAVATAEGRSIPDALTRAASVEIKDTARVSATRQVRIQTDAAAASGRQSVLVTGTRTRVTAPAQRRYDEIIRRDDLGPQ</sequence>
<organism evidence="5 6">
    <name type="scientific">Brevundimonas diminuta</name>
    <name type="common">Pseudomonas diminuta</name>
    <dbReference type="NCBI Taxonomy" id="293"/>
    <lineage>
        <taxon>Bacteria</taxon>
        <taxon>Pseudomonadati</taxon>
        <taxon>Pseudomonadota</taxon>
        <taxon>Alphaproteobacteria</taxon>
        <taxon>Caulobacterales</taxon>
        <taxon>Caulobacteraceae</taxon>
        <taxon>Brevundimonas</taxon>
    </lineage>
</organism>
<evidence type="ECO:0000259" key="4">
    <source>
        <dbReference type="Pfam" id="PF25023"/>
    </source>
</evidence>
<feature type="domain" description="Teneurin-like YD-shell" evidence="4">
    <location>
        <begin position="1769"/>
        <end position="1966"/>
    </location>
</feature>
<dbReference type="Pfam" id="PF05593">
    <property type="entry name" value="RHS_repeat"/>
    <property type="match status" value="3"/>
</dbReference>
<dbReference type="Pfam" id="PF25023">
    <property type="entry name" value="TEN_YD-shell"/>
    <property type="match status" value="1"/>
</dbReference>
<gene>
    <name evidence="5" type="ORF">EQG53_05045</name>
</gene>
<dbReference type="Gene3D" id="2.180.10.10">
    <property type="entry name" value="RHS repeat-associated core"/>
    <property type="match status" value="2"/>
</dbReference>
<dbReference type="InterPro" id="IPR022385">
    <property type="entry name" value="Rhs_assc_core"/>
</dbReference>
<dbReference type="NCBIfam" id="TIGR01643">
    <property type="entry name" value="YD_repeat_2x"/>
    <property type="match status" value="2"/>
</dbReference>
<proteinExistence type="predicted"/>
<evidence type="ECO:0000256" key="1">
    <source>
        <dbReference type="ARBA" id="ARBA00022737"/>
    </source>
</evidence>
<dbReference type="EMBL" id="CP035093">
    <property type="protein sequence ID" value="QAT13774.1"/>
    <property type="molecule type" value="Genomic_DNA"/>
</dbReference>
<dbReference type="InterPro" id="IPR031325">
    <property type="entry name" value="RHS_repeat"/>
</dbReference>
<protein>
    <submittedName>
        <fullName evidence="5">RHS repeat protein</fullName>
    </submittedName>
</protein>
<evidence type="ECO:0000313" key="5">
    <source>
        <dbReference type="EMBL" id="QAT13774.1"/>
    </source>
</evidence>
<dbReference type="KEGG" id="bdm:EQG53_05045"/>
<keyword evidence="1" id="KW-0677">Repeat</keyword>
<dbReference type="InterPro" id="IPR006530">
    <property type="entry name" value="YD"/>
</dbReference>
<evidence type="ECO:0000256" key="2">
    <source>
        <dbReference type="SAM" id="SignalP"/>
    </source>
</evidence>
<feature type="chain" id="PRO_5019453375" evidence="2">
    <location>
        <begin position="38"/>
        <end position="2157"/>
    </location>
</feature>
<dbReference type="InterPro" id="IPR056823">
    <property type="entry name" value="TEN-like_YD-shell"/>
</dbReference>
<dbReference type="Pfam" id="PF01841">
    <property type="entry name" value="Transglut_core"/>
    <property type="match status" value="1"/>
</dbReference>
<reference evidence="5 6" key="1">
    <citation type="submission" date="2019-01" db="EMBL/GenBank/DDBJ databases">
        <title>Brevundimonas diminuta Genome sequencing and assembly.</title>
        <authorList>
            <person name="Chen H."/>
        </authorList>
    </citation>
    <scope>NUCLEOTIDE SEQUENCE [LARGE SCALE GENOMIC DNA]</scope>
    <source>
        <strain evidence="6">ATCC(B) 19146</strain>
    </source>
</reference>
<feature type="domain" description="Transglutaminase-like" evidence="3">
    <location>
        <begin position="89"/>
        <end position="223"/>
    </location>
</feature>
<dbReference type="Proteomes" id="UP000287388">
    <property type="component" value="Chromosome"/>
</dbReference>
<dbReference type="InterPro" id="IPR038765">
    <property type="entry name" value="Papain-like_cys_pep_sf"/>
</dbReference>
<dbReference type="NCBIfam" id="TIGR03696">
    <property type="entry name" value="Rhs_assc_core"/>
    <property type="match status" value="1"/>
</dbReference>
<dbReference type="SUPFAM" id="SSF54001">
    <property type="entry name" value="Cysteine proteinases"/>
    <property type="match status" value="1"/>
</dbReference>
<dbReference type="PANTHER" id="PTHR32305">
    <property type="match status" value="1"/>
</dbReference>
<accession>A0A410NUT7</accession>
<dbReference type="InterPro" id="IPR002931">
    <property type="entry name" value="Transglutaminase-like"/>
</dbReference>
<dbReference type="Gene3D" id="3.10.620.30">
    <property type="match status" value="1"/>
</dbReference>
<dbReference type="PANTHER" id="PTHR32305:SF15">
    <property type="entry name" value="PROTEIN RHSA-RELATED"/>
    <property type="match status" value="1"/>
</dbReference>
<feature type="signal peptide" evidence="2">
    <location>
        <begin position="1"/>
        <end position="37"/>
    </location>
</feature>